<dbReference type="PANTHER" id="PTHR34438:SF1">
    <property type="entry name" value="CHROMOSOME 2 OPEN READING FRAME 81"/>
    <property type="match status" value="1"/>
</dbReference>
<feature type="non-terminal residue" evidence="2">
    <location>
        <position position="1"/>
    </location>
</feature>
<dbReference type="PANTHER" id="PTHR34438">
    <property type="entry name" value="SI:DKEY-97L20.6"/>
    <property type="match status" value="1"/>
</dbReference>
<dbReference type="Pfam" id="PF15479">
    <property type="entry name" value="DUF4639"/>
    <property type="match status" value="1"/>
</dbReference>
<dbReference type="Proteomes" id="UP000663834">
    <property type="component" value="Unassembled WGS sequence"/>
</dbReference>
<gene>
    <name evidence="2" type="ORF">KQP761_LOCUS32614</name>
</gene>
<accession>A0A816FMI1</accession>
<dbReference type="AlphaFoldDB" id="A0A816FMI1"/>
<comment type="caution">
    <text evidence="2">The sequence shown here is derived from an EMBL/GenBank/DDBJ whole genome shotgun (WGS) entry which is preliminary data.</text>
</comment>
<sequence>MASRAVSKPARSTAKSTVKTPGKDQIKGDKLPTNVLEIVPGKFNETDWLLLLENDETEDFVADVFDSIWTDTSKQIQQIYIDRQLLPFTMMMTENALSSVIQWAFLQRDEPKPIDSDFWTGDEEPIPCSMDNWGEGVVPACREERPQSIEELPLPDVERPASVPINIQTSQHFDLAQRPSRSSSVNSSIHSMTQTKQRSRTESNHRPNTNEQSASDNDDDQALARKESLIKKGISQLSVAQKPYNHDILVIQNQPTKLEPLSGLFYSVQLQTS</sequence>
<proteinExistence type="predicted"/>
<evidence type="ECO:0000313" key="2">
    <source>
        <dbReference type="EMBL" id="CAF1663629.1"/>
    </source>
</evidence>
<feature type="compositionally biased region" description="Polar residues" evidence="1">
    <location>
        <begin position="206"/>
        <end position="215"/>
    </location>
</feature>
<name>A0A816FMI1_9BILA</name>
<feature type="compositionally biased region" description="Low complexity" evidence="1">
    <location>
        <begin position="180"/>
        <end position="191"/>
    </location>
</feature>
<protein>
    <submittedName>
        <fullName evidence="2">Uncharacterized protein</fullName>
    </submittedName>
</protein>
<evidence type="ECO:0000313" key="3">
    <source>
        <dbReference type="Proteomes" id="UP000663834"/>
    </source>
</evidence>
<evidence type="ECO:0000256" key="1">
    <source>
        <dbReference type="SAM" id="MobiDB-lite"/>
    </source>
</evidence>
<dbReference type="InterPro" id="IPR028042">
    <property type="entry name" value="DUF4639"/>
</dbReference>
<feature type="region of interest" description="Disordered" evidence="1">
    <location>
        <begin position="170"/>
        <end position="220"/>
    </location>
</feature>
<dbReference type="EMBL" id="CAJNOW010018224">
    <property type="protein sequence ID" value="CAF1663629.1"/>
    <property type="molecule type" value="Genomic_DNA"/>
</dbReference>
<organism evidence="2 3">
    <name type="scientific">Rotaria magnacalcarata</name>
    <dbReference type="NCBI Taxonomy" id="392030"/>
    <lineage>
        <taxon>Eukaryota</taxon>
        <taxon>Metazoa</taxon>
        <taxon>Spiralia</taxon>
        <taxon>Gnathifera</taxon>
        <taxon>Rotifera</taxon>
        <taxon>Eurotatoria</taxon>
        <taxon>Bdelloidea</taxon>
        <taxon>Philodinida</taxon>
        <taxon>Philodinidae</taxon>
        <taxon>Rotaria</taxon>
    </lineage>
</organism>
<reference evidence="2" key="1">
    <citation type="submission" date="2021-02" db="EMBL/GenBank/DDBJ databases">
        <authorList>
            <person name="Nowell W R."/>
        </authorList>
    </citation>
    <scope>NUCLEOTIDE SEQUENCE</scope>
</reference>
<feature type="region of interest" description="Disordered" evidence="1">
    <location>
        <begin position="1"/>
        <end position="29"/>
    </location>
</feature>
<dbReference type="OrthoDB" id="193650at2759"/>